<evidence type="ECO:0000313" key="5">
    <source>
        <dbReference type="Proteomes" id="UP000009168"/>
    </source>
</evidence>
<dbReference type="HOGENOM" id="CLU_048953_0_0_1"/>
<dbReference type="Pfam" id="PF05721">
    <property type="entry name" value="PhyH"/>
    <property type="match status" value="1"/>
</dbReference>
<dbReference type="GeneID" id="7840264"/>
<name>Q22CQ5_TETTS</name>
<dbReference type="STRING" id="312017.Q22CQ5"/>
<dbReference type="eggNOG" id="KOG3290">
    <property type="taxonomic scope" value="Eukaryota"/>
</dbReference>
<reference evidence="5" key="1">
    <citation type="journal article" date="2006" name="PLoS Biol.">
        <title>Macronuclear genome sequence of the ciliate Tetrahymena thermophila, a model eukaryote.</title>
        <authorList>
            <person name="Eisen J.A."/>
            <person name="Coyne R.S."/>
            <person name="Wu M."/>
            <person name="Wu D."/>
            <person name="Thiagarajan M."/>
            <person name="Wortman J.R."/>
            <person name="Badger J.H."/>
            <person name="Ren Q."/>
            <person name="Amedeo P."/>
            <person name="Jones K.M."/>
            <person name="Tallon L.J."/>
            <person name="Delcher A.L."/>
            <person name="Salzberg S.L."/>
            <person name="Silva J.C."/>
            <person name="Haas B.J."/>
            <person name="Majoros W.H."/>
            <person name="Farzad M."/>
            <person name="Carlton J.M."/>
            <person name="Smith R.K. Jr."/>
            <person name="Garg J."/>
            <person name="Pearlman R.E."/>
            <person name="Karrer K.M."/>
            <person name="Sun L."/>
            <person name="Manning G."/>
            <person name="Elde N.C."/>
            <person name="Turkewitz A.P."/>
            <person name="Asai D.J."/>
            <person name="Wilkes D.E."/>
            <person name="Wang Y."/>
            <person name="Cai H."/>
            <person name="Collins K."/>
            <person name="Stewart B.A."/>
            <person name="Lee S.R."/>
            <person name="Wilamowska K."/>
            <person name="Weinberg Z."/>
            <person name="Ruzzo W.L."/>
            <person name="Wloga D."/>
            <person name="Gaertig J."/>
            <person name="Frankel J."/>
            <person name="Tsao C.-C."/>
            <person name="Gorovsky M.A."/>
            <person name="Keeling P.J."/>
            <person name="Waller R.F."/>
            <person name="Patron N.J."/>
            <person name="Cherry J.M."/>
            <person name="Stover N.A."/>
            <person name="Krieger C.J."/>
            <person name="del Toro C."/>
            <person name="Ryder H.F."/>
            <person name="Williamson S.C."/>
            <person name="Barbeau R.A."/>
            <person name="Hamilton E.P."/>
            <person name="Orias E."/>
        </authorList>
    </citation>
    <scope>NUCLEOTIDE SEQUENCE [LARGE SCALE GENOMIC DNA]</scope>
    <source>
        <strain evidence="5">SB210</strain>
    </source>
</reference>
<evidence type="ECO:0000313" key="4">
    <source>
        <dbReference type="EMBL" id="EAR83060.2"/>
    </source>
</evidence>
<keyword evidence="3" id="KW-0408">Iron</keyword>
<dbReference type="EMBL" id="GG662823">
    <property type="protein sequence ID" value="EAR83060.2"/>
    <property type="molecule type" value="Genomic_DNA"/>
</dbReference>
<dbReference type="InParanoid" id="Q22CQ5"/>
<dbReference type="Proteomes" id="UP000009168">
    <property type="component" value="Unassembled WGS sequence"/>
</dbReference>
<evidence type="ECO:0000256" key="1">
    <source>
        <dbReference type="ARBA" id="ARBA00001962"/>
    </source>
</evidence>
<dbReference type="PANTHER" id="PTHR20883:SF15">
    <property type="entry name" value="PHYTANOYL-COA DIOXYGENASE DOMAIN-CONTAINING PROTEIN 1"/>
    <property type="match status" value="1"/>
</dbReference>
<dbReference type="Gene3D" id="2.60.120.620">
    <property type="entry name" value="q2cbj1_9rhob like domain"/>
    <property type="match status" value="1"/>
</dbReference>
<dbReference type="SUPFAM" id="SSF51197">
    <property type="entry name" value="Clavaminate synthase-like"/>
    <property type="match status" value="1"/>
</dbReference>
<accession>Q22CQ5</accession>
<dbReference type="AlphaFoldDB" id="Q22CQ5"/>
<keyword evidence="2" id="KW-0479">Metal-binding</keyword>
<evidence type="ECO:0000256" key="2">
    <source>
        <dbReference type="ARBA" id="ARBA00022723"/>
    </source>
</evidence>
<dbReference type="OrthoDB" id="445007at2759"/>
<dbReference type="InterPro" id="IPR008775">
    <property type="entry name" value="Phytyl_CoA_dOase-like"/>
</dbReference>
<sequence length="320" mass="37368">MLKIAKSFRLASFSLFGKQKMFIATSSFDKVFTERHVKEYFENGATLVENVLTEQEVDQMIAETERLVKQNDIFKKIVYFKSGEDSRGLDFIETGDKIHFFFEENVFDKNGNLTVPKEHALNKIGHAMHDLDPFYQKFSYQPLYKYILQQIKYQAPSLVQSMYIYKNPKVGAQVCPHTDNTYLITEPKLSCVGFWFALHDATKENGCMWGVSGSQKESTKRFMYRNAAGDDVLYEGEEKKYELEKAVPLEVKRGSMLVFNGDYVHYSEHNKSKYPRHALTLHFVETANNIKWHSRNWLQRNPNLPFLDYNKQVEQLNGKI</sequence>
<evidence type="ECO:0000256" key="3">
    <source>
        <dbReference type="ARBA" id="ARBA00023004"/>
    </source>
</evidence>
<dbReference type="GO" id="GO:0051213">
    <property type="term" value="F:dioxygenase activity"/>
    <property type="evidence" value="ECO:0007669"/>
    <property type="project" value="UniProtKB-KW"/>
</dbReference>
<proteinExistence type="predicted"/>
<comment type="cofactor">
    <cofactor evidence="1">
        <name>Fe cation</name>
        <dbReference type="ChEBI" id="CHEBI:24875"/>
    </cofactor>
</comment>
<protein>
    <submittedName>
        <fullName evidence="4">Phytanoyl-CoA dioxygenase PhyH</fullName>
    </submittedName>
</protein>
<organism evidence="4 5">
    <name type="scientific">Tetrahymena thermophila (strain SB210)</name>
    <dbReference type="NCBI Taxonomy" id="312017"/>
    <lineage>
        <taxon>Eukaryota</taxon>
        <taxon>Sar</taxon>
        <taxon>Alveolata</taxon>
        <taxon>Ciliophora</taxon>
        <taxon>Intramacronucleata</taxon>
        <taxon>Oligohymenophorea</taxon>
        <taxon>Hymenostomatida</taxon>
        <taxon>Tetrahymenina</taxon>
        <taxon>Tetrahymenidae</taxon>
        <taxon>Tetrahymena</taxon>
    </lineage>
</organism>
<dbReference type="RefSeq" id="XP_001030723.2">
    <property type="nucleotide sequence ID" value="XM_001030723.2"/>
</dbReference>
<gene>
    <name evidence="4" type="ORF">TTHERM_01026240</name>
</gene>
<keyword evidence="5" id="KW-1185">Reference proteome</keyword>
<dbReference type="GO" id="GO:0046872">
    <property type="term" value="F:metal ion binding"/>
    <property type="evidence" value="ECO:0007669"/>
    <property type="project" value="UniProtKB-KW"/>
</dbReference>
<keyword evidence="4" id="KW-0223">Dioxygenase</keyword>
<keyword evidence="4" id="KW-0560">Oxidoreductase</keyword>
<dbReference type="PANTHER" id="PTHR20883">
    <property type="entry name" value="PHYTANOYL-COA DIOXYGENASE DOMAIN CONTAINING 1"/>
    <property type="match status" value="1"/>
</dbReference>
<dbReference type="KEGG" id="tet:TTHERM_01026240"/>